<dbReference type="AlphaFoldDB" id="A0ABD0JYG2"/>
<evidence type="ECO:0000259" key="7">
    <source>
        <dbReference type="PROSITE" id="PS50222"/>
    </source>
</evidence>
<dbReference type="InterPro" id="IPR002048">
    <property type="entry name" value="EF_hand_dom"/>
</dbReference>
<evidence type="ECO:0000256" key="1">
    <source>
        <dbReference type="ARBA" id="ARBA00022741"/>
    </source>
</evidence>
<evidence type="ECO:0000256" key="5">
    <source>
        <dbReference type="SAM" id="Coils"/>
    </source>
</evidence>
<dbReference type="PRINTS" id="PR00449">
    <property type="entry name" value="RASTRNSFRMNG"/>
</dbReference>
<gene>
    <name evidence="8" type="ORF">BaRGS_00028718</name>
</gene>
<dbReference type="SMART" id="SM00175">
    <property type="entry name" value="RAB"/>
    <property type="match status" value="1"/>
</dbReference>
<dbReference type="Gene3D" id="3.40.50.300">
    <property type="entry name" value="P-loop containing nucleotide triphosphate hydrolases"/>
    <property type="match status" value="1"/>
</dbReference>
<dbReference type="SMART" id="SM00173">
    <property type="entry name" value="RAS"/>
    <property type="match status" value="1"/>
</dbReference>
<feature type="coiled-coil region" evidence="5">
    <location>
        <begin position="232"/>
        <end position="338"/>
    </location>
</feature>
<dbReference type="PANTHER" id="PTHR47977">
    <property type="entry name" value="RAS-RELATED PROTEIN RAB"/>
    <property type="match status" value="1"/>
</dbReference>
<name>A0ABD0JYG2_9CAEN</name>
<dbReference type="PROSITE" id="PS51419">
    <property type="entry name" value="RAB"/>
    <property type="match status" value="1"/>
</dbReference>
<keyword evidence="9" id="KW-1185">Reference proteome</keyword>
<keyword evidence="5" id="KW-0175">Coiled coil</keyword>
<dbReference type="Gene3D" id="1.10.238.10">
    <property type="entry name" value="EF-hand"/>
    <property type="match status" value="1"/>
</dbReference>
<sequence length="767" mass="86582">MRSATFVIICSDGYGQGRGKMAVSTNRTAVGRTYSLPSLPSISEDDEIQQESVDLTEPSQAVMEQMMVAKATELFKVCDTEEKGFITKRDMQRLRNELPVSPDQLEIVFDSLDVDKNGFLTLEEFTEGFGSFVGIQSRSGAGAKPDKEASGDVMDGDVFEGQGGDAPDMEKAFDDMMMQIDGRGVFQDEDVIRAMWQKLHRDEPDLVSSFEEFLGRTAAEMKRSRGEFDTLEAALKTRTNEHEEEVKKLYEEMEFQMKREQQRILSEEKQKEKQLREEMESALLEKERQLQEMQNRHQEMEEKLAKLNKEEAATKEDNQRLKHEKEMLEDMLVQSQETLEESRSYIDILQSQQRDEEKTTSKRPPVILTTSATRAALQLSEGIALERESLVKQLDMLKDVNKRLLDDKDEAEAVEARREDDEEDMEALGQNPEQPPKRELVKQGSLLSKYFPGCPYDRSSEAVPEGVEEADMSDIDDDGIEMDDLTDVKIYTFHGAQRSGLPTDTKDSRNKFLTRDDALSIDSDTRRQCASMKRLGSNSPTAGRKFVEDNYTSDAESEAVVKKSSASSRVVFVGDSGVGKSSFIHRFCNNQFRASYAATIGVDFQIRALTVGDSTIVLQLWDTAGQERYRSVTKQYFRKADGVIVMYDVTSERSFLNVRDWMFSVQEGVEEGTVITIVGNKTDIVDADPEHVTKVKDGSKMAVEYDALFYETSANLLKDKEDKALEASLQLTDPPKKKGCSSGKEKLNLKSSEAPVPAVFTDWKLPT</sequence>
<evidence type="ECO:0000313" key="9">
    <source>
        <dbReference type="Proteomes" id="UP001519460"/>
    </source>
</evidence>
<dbReference type="EMBL" id="JACVVK020000289">
    <property type="protein sequence ID" value="KAK7480081.1"/>
    <property type="molecule type" value="Genomic_DNA"/>
</dbReference>
<dbReference type="SMART" id="SM00054">
    <property type="entry name" value="EFh"/>
    <property type="match status" value="2"/>
</dbReference>
<feature type="domain" description="EF-hand" evidence="7">
    <location>
        <begin position="100"/>
        <end position="135"/>
    </location>
</feature>
<dbReference type="Proteomes" id="UP001519460">
    <property type="component" value="Unassembled WGS sequence"/>
</dbReference>
<feature type="region of interest" description="Disordered" evidence="6">
    <location>
        <begin position="727"/>
        <end position="751"/>
    </location>
</feature>
<evidence type="ECO:0000256" key="2">
    <source>
        <dbReference type="ARBA" id="ARBA00022837"/>
    </source>
</evidence>
<dbReference type="NCBIfam" id="TIGR00231">
    <property type="entry name" value="small_GTP"/>
    <property type="match status" value="1"/>
</dbReference>
<accession>A0ABD0JYG2</accession>
<evidence type="ECO:0000256" key="4">
    <source>
        <dbReference type="ARBA" id="ARBA00023288"/>
    </source>
</evidence>
<organism evidence="8 9">
    <name type="scientific">Batillaria attramentaria</name>
    <dbReference type="NCBI Taxonomy" id="370345"/>
    <lineage>
        <taxon>Eukaryota</taxon>
        <taxon>Metazoa</taxon>
        <taxon>Spiralia</taxon>
        <taxon>Lophotrochozoa</taxon>
        <taxon>Mollusca</taxon>
        <taxon>Gastropoda</taxon>
        <taxon>Caenogastropoda</taxon>
        <taxon>Sorbeoconcha</taxon>
        <taxon>Cerithioidea</taxon>
        <taxon>Batillariidae</taxon>
        <taxon>Batillaria</taxon>
    </lineage>
</organism>
<keyword evidence="2" id="KW-0106">Calcium</keyword>
<dbReference type="InterPro" id="IPR027417">
    <property type="entry name" value="P-loop_NTPase"/>
</dbReference>
<dbReference type="SUPFAM" id="SSF47473">
    <property type="entry name" value="EF-hand"/>
    <property type="match status" value="1"/>
</dbReference>
<evidence type="ECO:0000256" key="3">
    <source>
        <dbReference type="ARBA" id="ARBA00023134"/>
    </source>
</evidence>
<evidence type="ECO:0000313" key="8">
    <source>
        <dbReference type="EMBL" id="KAK7480081.1"/>
    </source>
</evidence>
<dbReference type="CDD" id="cd00154">
    <property type="entry name" value="Rab"/>
    <property type="match status" value="1"/>
</dbReference>
<dbReference type="Pfam" id="PF00071">
    <property type="entry name" value="Ras"/>
    <property type="match status" value="1"/>
</dbReference>
<evidence type="ECO:0000256" key="6">
    <source>
        <dbReference type="SAM" id="MobiDB-lite"/>
    </source>
</evidence>
<dbReference type="CDD" id="cd00051">
    <property type="entry name" value="EFh"/>
    <property type="match status" value="1"/>
</dbReference>
<dbReference type="FunFam" id="3.40.50.300:FF:001129">
    <property type="entry name" value="ras-related protein Rab-44 isoform X2"/>
    <property type="match status" value="1"/>
</dbReference>
<protein>
    <recommendedName>
        <fullName evidence="7">EF-hand domain-containing protein</fullName>
    </recommendedName>
</protein>
<comment type="caution">
    <text evidence="8">The sequence shown here is derived from an EMBL/GenBank/DDBJ whole genome shotgun (WGS) entry which is preliminary data.</text>
</comment>
<dbReference type="PROSITE" id="PS51421">
    <property type="entry name" value="RAS"/>
    <property type="match status" value="1"/>
</dbReference>
<dbReference type="InterPro" id="IPR011992">
    <property type="entry name" value="EF-hand-dom_pair"/>
</dbReference>
<dbReference type="GO" id="GO:0005525">
    <property type="term" value="F:GTP binding"/>
    <property type="evidence" value="ECO:0007669"/>
    <property type="project" value="UniProtKB-KW"/>
</dbReference>
<dbReference type="Pfam" id="PF13499">
    <property type="entry name" value="EF-hand_7"/>
    <property type="match status" value="1"/>
</dbReference>
<dbReference type="InterPro" id="IPR018247">
    <property type="entry name" value="EF_Hand_1_Ca_BS"/>
</dbReference>
<dbReference type="InterPro" id="IPR050227">
    <property type="entry name" value="Rab"/>
</dbReference>
<reference evidence="8 9" key="1">
    <citation type="journal article" date="2023" name="Sci. Data">
        <title>Genome assembly of the Korean intertidal mud-creeper Batillaria attramentaria.</title>
        <authorList>
            <person name="Patra A.K."/>
            <person name="Ho P.T."/>
            <person name="Jun S."/>
            <person name="Lee S.J."/>
            <person name="Kim Y."/>
            <person name="Won Y.J."/>
        </authorList>
    </citation>
    <scope>NUCLEOTIDE SEQUENCE [LARGE SCALE GENOMIC DNA]</scope>
    <source>
        <strain evidence="8">Wonlab-2016</strain>
    </source>
</reference>
<keyword evidence="4" id="KW-0449">Lipoprotein</keyword>
<dbReference type="PROSITE" id="PS00018">
    <property type="entry name" value="EF_HAND_1"/>
    <property type="match status" value="1"/>
</dbReference>
<dbReference type="PROSITE" id="PS50222">
    <property type="entry name" value="EF_HAND_2"/>
    <property type="match status" value="1"/>
</dbReference>
<feature type="region of interest" description="Disordered" evidence="6">
    <location>
        <begin position="410"/>
        <end position="439"/>
    </location>
</feature>
<keyword evidence="1" id="KW-0547">Nucleotide-binding</keyword>
<dbReference type="SUPFAM" id="SSF52540">
    <property type="entry name" value="P-loop containing nucleoside triphosphate hydrolases"/>
    <property type="match status" value="1"/>
</dbReference>
<dbReference type="SMART" id="SM00176">
    <property type="entry name" value="RAN"/>
    <property type="match status" value="1"/>
</dbReference>
<dbReference type="SMART" id="SM00174">
    <property type="entry name" value="RHO"/>
    <property type="match status" value="1"/>
</dbReference>
<dbReference type="InterPro" id="IPR005225">
    <property type="entry name" value="Small_GTP-bd"/>
</dbReference>
<keyword evidence="3" id="KW-0342">GTP-binding</keyword>
<proteinExistence type="predicted"/>
<dbReference type="InterPro" id="IPR001806">
    <property type="entry name" value="Small_GTPase"/>
</dbReference>